<comment type="caution">
    <text evidence="1">The sequence shown here is derived from an EMBL/GenBank/DDBJ whole genome shotgun (WGS) entry which is preliminary data.</text>
</comment>
<organism evidence="1 2">
    <name type="scientific">Sphaerodactylus townsendi</name>
    <dbReference type="NCBI Taxonomy" id="933632"/>
    <lineage>
        <taxon>Eukaryota</taxon>
        <taxon>Metazoa</taxon>
        <taxon>Chordata</taxon>
        <taxon>Craniata</taxon>
        <taxon>Vertebrata</taxon>
        <taxon>Euteleostomi</taxon>
        <taxon>Lepidosauria</taxon>
        <taxon>Squamata</taxon>
        <taxon>Bifurcata</taxon>
        <taxon>Gekkota</taxon>
        <taxon>Sphaerodactylidae</taxon>
        <taxon>Sphaerodactylus</taxon>
    </lineage>
</organism>
<evidence type="ECO:0000313" key="1">
    <source>
        <dbReference type="EMBL" id="KAH7994610.1"/>
    </source>
</evidence>
<gene>
    <name evidence="1" type="ORF">K3G42_011604</name>
</gene>
<accession>A0ACB8EQD3</accession>
<sequence>MRRSVVIYYKDGQQRWVGEEIEVKMKMRLFWLEVVVNIKKSNVSTSFYSPFEDFVNCWLALELGKQAVFPNSGELDPLYVVEVLLYCSKESLKNSATEAAKPAKADEKGEMQVVPVLVHLLSAISSVRLYIPKDLRPLDNRQSVLKSIQEVQKRFPDGVPLLDPIDDMGIKDPGLKKVIQKIEAFEHRMYSHPLHNDSNLETVYKLCERKAQIAVDIKAAKRELKKARTVLQMDELKCRKRVLRRLGFATSSDVIEMKGRVACEISSADELLLTEMMFNGLFNDLSAEQATALLSCFVFQENSSEMPKLTEQLAGPLRQMQECAKRIAKVSAEAKLEIDEENYLNSFRPNLMDVVHTWANGATFAHICKMTDVFEGITKIKRDIVFAASLYL</sequence>
<protein>
    <submittedName>
        <fullName evidence="1">Uncharacterized protein</fullName>
    </submittedName>
</protein>
<keyword evidence="2" id="KW-1185">Reference proteome</keyword>
<proteinExistence type="predicted"/>
<reference evidence="1" key="1">
    <citation type="submission" date="2021-08" db="EMBL/GenBank/DDBJ databases">
        <title>The first chromosome-level gecko genome reveals the dynamic sex chromosomes of Neotropical dwarf geckos (Sphaerodactylidae: Sphaerodactylus).</title>
        <authorList>
            <person name="Pinto B.J."/>
            <person name="Keating S.E."/>
            <person name="Gamble T."/>
        </authorList>
    </citation>
    <scope>NUCLEOTIDE SEQUENCE</scope>
    <source>
        <strain evidence="1">TG3544</strain>
    </source>
</reference>
<dbReference type="EMBL" id="CM037620">
    <property type="protein sequence ID" value="KAH7994610.1"/>
    <property type="molecule type" value="Genomic_DNA"/>
</dbReference>
<evidence type="ECO:0000313" key="2">
    <source>
        <dbReference type="Proteomes" id="UP000827872"/>
    </source>
</evidence>
<name>A0ACB8EQD3_9SAUR</name>
<dbReference type="Proteomes" id="UP000827872">
    <property type="component" value="Linkage Group LG07"/>
</dbReference>